<keyword evidence="1" id="KW-0378">Hydrolase</keyword>
<dbReference type="Gene3D" id="3.20.20.140">
    <property type="entry name" value="Metal-dependent hydrolases"/>
    <property type="match status" value="1"/>
</dbReference>
<dbReference type="CDD" id="cd01298">
    <property type="entry name" value="ATZ_TRZ_like"/>
    <property type="match status" value="1"/>
</dbReference>
<dbReference type="SUPFAM" id="SSF51556">
    <property type="entry name" value="Metallo-dependent hydrolases"/>
    <property type="match status" value="1"/>
</dbReference>
<dbReference type="Pfam" id="PF01979">
    <property type="entry name" value="Amidohydro_1"/>
    <property type="match status" value="1"/>
</dbReference>
<feature type="domain" description="Amidohydrolase-related" evidence="2">
    <location>
        <begin position="61"/>
        <end position="426"/>
    </location>
</feature>
<organism evidence="3 4">
    <name type="scientific">Bacillus daqingensis</name>
    <dbReference type="NCBI Taxonomy" id="872396"/>
    <lineage>
        <taxon>Bacteria</taxon>
        <taxon>Bacillati</taxon>
        <taxon>Bacillota</taxon>
        <taxon>Bacilli</taxon>
        <taxon>Bacillales</taxon>
        <taxon>Bacillaceae</taxon>
        <taxon>Bacillus</taxon>
    </lineage>
</organism>
<dbReference type="InterPro" id="IPR032466">
    <property type="entry name" value="Metal_Hydrolase"/>
</dbReference>
<dbReference type="InterPro" id="IPR011059">
    <property type="entry name" value="Metal-dep_hydrolase_composite"/>
</dbReference>
<accession>A0ABV9NRT7</accession>
<dbReference type="SUPFAM" id="SSF51338">
    <property type="entry name" value="Composite domain of metallo-dependent hydrolases"/>
    <property type="match status" value="1"/>
</dbReference>
<keyword evidence="4" id="KW-1185">Reference proteome</keyword>
<reference evidence="4" key="1">
    <citation type="journal article" date="2019" name="Int. J. Syst. Evol. Microbiol.">
        <title>The Global Catalogue of Microorganisms (GCM) 10K type strain sequencing project: providing services to taxonomists for standard genome sequencing and annotation.</title>
        <authorList>
            <consortium name="The Broad Institute Genomics Platform"/>
            <consortium name="The Broad Institute Genome Sequencing Center for Infectious Disease"/>
            <person name="Wu L."/>
            <person name="Ma J."/>
        </authorList>
    </citation>
    <scope>NUCLEOTIDE SEQUENCE [LARGE SCALE GENOMIC DNA]</scope>
    <source>
        <strain evidence="4">JCM 12165</strain>
    </source>
</reference>
<dbReference type="Proteomes" id="UP001595896">
    <property type="component" value="Unassembled WGS sequence"/>
</dbReference>
<dbReference type="EMBL" id="JBHSGK010000004">
    <property type="protein sequence ID" value="MFC4736107.1"/>
    <property type="molecule type" value="Genomic_DNA"/>
</dbReference>
<proteinExistence type="predicted"/>
<dbReference type="PANTHER" id="PTHR43794">
    <property type="entry name" value="AMINOHYDROLASE SSNA-RELATED"/>
    <property type="match status" value="1"/>
</dbReference>
<comment type="caution">
    <text evidence="3">The sequence shown here is derived from an EMBL/GenBank/DDBJ whole genome shotgun (WGS) entry which is preliminary data.</text>
</comment>
<evidence type="ECO:0000259" key="2">
    <source>
        <dbReference type="Pfam" id="PF01979"/>
    </source>
</evidence>
<dbReference type="PANTHER" id="PTHR43794:SF11">
    <property type="entry name" value="AMIDOHYDROLASE-RELATED DOMAIN-CONTAINING PROTEIN"/>
    <property type="match status" value="1"/>
</dbReference>
<name>A0ABV9NRT7_9BACI</name>
<sequence>MIQADRIWVGARVLTMEPGEEIIVDGAVAVKDNRIAGVGTSEALRQTVEAAEIIDARGKLIMPGLIDAHIHSSYAVIRGVAQDMDHWMQKGIWPWMKYMTMEDRLAGSYMNIIEGIRAGTTTFADYDRKMDSLLEQNASLGVRFHAAEMINELPDDIGDLPVSELYPLDREAGKRRLLAGTDLYDKWHGAENGRITVLLGPQGPDMMSLELLQQTKAEADKRGIRLHMHVCQGDRELYQLEKRYGKRSIAFLEEQGLLNERLTAVHLTEADEEETAYAASKGVNMIHCPGSIGIIDGIVPPVQAFLEAGGKAAIGTDQAPGNNSSSMFQEIKAAAVLNKVKARDPKVFPAQQALHMATLGAAEVHGLDHEIGSLRTGKKADLIVVNLETPALTPALTKPVDTITPNLVYAASGEEVEDVIVDGRFVMKQRKLVHADETAAAQRAQQRAEQLARKVKI</sequence>
<evidence type="ECO:0000313" key="4">
    <source>
        <dbReference type="Proteomes" id="UP001595896"/>
    </source>
</evidence>
<gene>
    <name evidence="3" type="ORF">ACFO4L_05850</name>
</gene>
<dbReference type="RefSeq" id="WP_377908764.1">
    <property type="nucleotide sequence ID" value="NZ_JBHSGK010000004.1"/>
</dbReference>
<dbReference type="InterPro" id="IPR006680">
    <property type="entry name" value="Amidohydro-rel"/>
</dbReference>
<evidence type="ECO:0000313" key="3">
    <source>
        <dbReference type="EMBL" id="MFC4736107.1"/>
    </source>
</evidence>
<evidence type="ECO:0000256" key="1">
    <source>
        <dbReference type="ARBA" id="ARBA00022801"/>
    </source>
</evidence>
<protein>
    <submittedName>
        <fullName evidence="3">Amidohydrolase family protein</fullName>
    </submittedName>
</protein>
<dbReference type="InterPro" id="IPR050287">
    <property type="entry name" value="MTA/SAH_deaminase"/>
</dbReference>
<dbReference type="Gene3D" id="2.30.40.10">
    <property type="entry name" value="Urease, subunit C, domain 1"/>
    <property type="match status" value="1"/>
</dbReference>